<dbReference type="Proteomes" id="UP000828390">
    <property type="component" value="Unassembled WGS sequence"/>
</dbReference>
<dbReference type="AlphaFoldDB" id="A0A9D4NFF4"/>
<reference evidence="2" key="1">
    <citation type="journal article" date="2019" name="bioRxiv">
        <title>The Genome of the Zebra Mussel, Dreissena polymorpha: A Resource for Invasive Species Research.</title>
        <authorList>
            <person name="McCartney M.A."/>
            <person name="Auch B."/>
            <person name="Kono T."/>
            <person name="Mallez S."/>
            <person name="Zhang Y."/>
            <person name="Obille A."/>
            <person name="Becker A."/>
            <person name="Abrahante J.E."/>
            <person name="Garbe J."/>
            <person name="Badalamenti J.P."/>
            <person name="Herman A."/>
            <person name="Mangelson H."/>
            <person name="Liachko I."/>
            <person name="Sullivan S."/>
            <person name="Sone E.D."/>
            <person name="Koren S."/>
            <person name="Silverstein K.A.T."/>
            <person name="Beckman K.B."/>
            <person name="Gohl D.M."/>
        </authorList>
    </citation>
    <scope>NUCLEOTIDE SEQUENCE</scope>
    <source>
        <strain evidence="2">Duluth1</strain>
        <tissue evidence="2">Whole animal</tissue>
    </source>
</reference>
<accession>A0A9D4NFF4</accession>
<evidence type="ECO:0000256" key="1">
    <source>
        <dbReference type="SAM" id="MobiDB-lite"/>
    </source>
</evidence>
<sequence>MDSTGAKADPSDCDLESKPTDNASCLNRACGYWRMGEWSKVQGTMGPIWHNECN</sequence>
<organism evidence="2 3">
    <name type="scientific">Dreissena polymorpha</name>
    <name type="common">Zebra mussel</name>
    <name type="synonym">Mytilus polymorpha</name>
    <dbReference type="NCBI Taxonomy" id="45954"/>
    <lineage>
        <taxon>Eukaryota</taxon>
        <taxon>Metazoa</taxon>
        <taxon>Spiralia</taxon>
        <taxon>Lophotrochozoa</taxon>
        <taxon>Mollusca</taxon>
        <taxon>Bivalvia</taxon>
        <taxon>Autobranchia</taxon>
        <taxon>Heteroconchia</taxon>
        <taxon>Euheterodonta</taxon>
        <taxon>Imparidentia</taxon>
        <taxon>Neoheterodontei</taxon>
        <taxon>Myida</taxon>
        <taxon>Dreissenoidea</taxon>
        <taxon>Dreissenidae</taxon>
        <taxon>Dreissena</taxon>
    </lineage>
</organism>
<feature type="region of interest" description="Disordered" evidence="1">
    <location>
        <begin position="1"/>
        <end position="21"/>
    </location>
</feature>
<name>A0A9D4NFF4_DREPO</name>
<keyword evidence="3" id="KW-1185">Reference proteome</keyword>
<gene>
    <name evidence="2" type="ORF">DPMN_017483</name>
</gene>
<proteinExistence type="predicted"/>
<reference evidence="2" key="2">
    <citation type="submission" date="2020-11" db="EMBL/GenBank/DDBJ databases">
        <authorList>
            <person name="McCartney M.A."/>
            <person name="Auch B."/>
            <person name="Kono T."/>
            <person name="Mallez S."/>
            <person name="Becker A."/>
            <person name="Gohl D.M."/>
            <person name="Silverstein K.A.T."/>
            <person name="Koren S."/>
            <person name="Bechman K.B."/>
            <person name="Herman A."/>
            <person name="Abrahante J.E."/>
            <person name="Garbe J."/>
        </authorList>
    </citation>
    <scope>NUCLEOTIDE SEQUENCE</scope>
    <source>
        <strain evidence="2">Duluth1</strain>
        <tissue evidence="2">Whole animal</tissue>
    </source>
</reference>
<evidence type="ECO:0000313" key="3">
    <source>
        <dbReference type="Proteomes" id="UP000828390"/>
    </source>
</evidence>
<dbReference type="EMBL" id="JAIWYP010000001">
    <property type="protein sequence ID" value="KAH3893336.1"/>
    <property type="molecule type" value="Genomic_DNA"/>
</dbReference>
<protein>
    <submittedName>
        <fullName evidence="2">Uncharacterized protein</fullName>
    </submittedName>
</protein>
<comment type="caution">
    <text evidence="2">The sequence shown here is derived from an EMBL/GenBank/DDBJ whole genome shotgun (WGS) entry which is preliminary data.</text>
</comment>
<evidence type="ECO:0000313" key="2">
    <source>
        <dbReference type="EMBL" id="KAH3893336.1"/>
    </source>
</evidence>